<name>A0ABM7MHQ8_9BURK</name>
<evidence type="ECO:0000313" key="8">
    <source>
        <dbReference type="Proteomes" id="UP000824366"/>
    </source>
</evidence>
<dbReference type="SMART" id="SM00387">
    <property type="entry name" value="HATPase_c"/>
    <property type="match status" value="1"/>
</dbReference>
<dbReference type="PANTHER" id="PTHR42878:SF15">
    <property type="entry name" value="BACTERIOPHYTOCHROME"/>
    <property type="match status" value="1"/>
</dbReference>
<evidence type="ECO:0000256" key="4">
    <source>
        <dbReference type="ARBA" id="ARBA00022679"/>
    </source>
</evidence>
<dbReference type="SMART" id="SM00388">
    <property type="entry name" value="HisKA"/>
    <property type="match status" value="1"/>
</dbReference>
<dbReference type="InterPro" id="IPR005467">
    <property type="entry name" value="His_kinase_dom"/>
</dbReference>
<dbReference type="InterPro" id="IPR003661">
    <property type="entry name" value="HisK_dim/P_dom"/>
</dbReference>
<organism evidence="7 8">
    <name type="scientific">Rhodoferax lithotrophicus</name>
    <dbReference type="NCBI Taxonomy" id="2798804"/>
    <lineage>
        <taxon>Bacteria</taxon>
        <taxon>Pseudomonadati</taxon>
        <taxon>Pseudomonadota</taxon>
        <taxon>Betaproteobacteria</taxon>
        <taxon>Burkholderiales</taxon>
        <taxon>Comamonadaceae</taxon>
        <taxon>Rhodoferax</taxon>
    </lineage>
</organism>
<keyword evidence="8" id="KW-1185">Reference proteome</keyword>
<protein>
    <recommendedName>
        <fullName evidence="2">histidine kinase</fullName>
        <ecNumber evidence="2">2.7.13.3</ecNumber>
    </recommendedName>
</protein>
<dbReference type="EC" id="2.7.13.3" evidence="2"/>
<dbReference type="PRINTS" id="PR00344">
    <property type="entry name" value="BCTRLSENSOR"/>
</dbReference>
<dbReference type="CDD" id="cd00082">
    <property type="entry name" value="HisKA"/>
    <property type="match status" value="1"/>
</dbReference>
<dbReference type="Pfam" id="PF02518">
    <property type="entry name" value="HATPase_c"/>
    <property type="match status" value="1"/>
</dbReference>
<sequence>MSAAPEQEVEVERLKHELAQLRTEFQDFTYSVSHDLRAPLRHIRAFTQVIEEDLPDAPPDIRAHLATIHQSAQLLTQQLDGLLMLSRLGQQAVKLQAVQVLPLLQSVLDELQQQQPQRQLQWHMAQDFPELWADADLLRQVFSHVLDNAMKFTRKRELAQINITWQWMMPVDSEDMKLCQITISDNGIGFVPEQASKLFKVFAKLHPVRDFEGLGLGLVASRKLLAHMGGSIGISAQVNGGCQVQISLPSRQ</sequence>
<accession>A0ABM7MHQ8</accession>
<proteinExistence type="predicted"/>
<evidence type="ECO:0000259" key="6">
    <source>
        <dbReference type="PROSITE" id="PS50109"/>
    </source>
</evidence>
<dbReference type="InterPro" id="IPR004358">
    <property type="entry name" value="Sig_transdc_His_kin-like_C"/>
</dbReference>
<dbReference type="RefSeq" id="WP_223907889.1">
    <property type="nucleotide sequence ID" value="NZ_AP024238.1"/>
</dbReference>
<dbReference type="PANTHER" id="PTHR42878">
    <property type="entry name" value="TWO-COMPONENT HISTIDINE KINASE"/>
    <property type="match status" value="1"/>
</dbReference>
<dbReference type="EMBL" id="AP024238">
    <property type="protein sequence ID" value="BCO25720.1"/>
    <property type="molecule type" value="Genomic_DNA"/>
</dbReference>
<dbReference type="Gene3D" id="3.30.565.10">
    <property type="entry name" value="Histidine kinase-like ATPase, C-terminal domain"/>
    <property type="match status" value="1"/>
</dbReference>
<evidence type="ECO:0000256" key="5">
    <source>
        <dbReference type="ARBA" id="ARBA00022777"/>
    </source>
</evidence>
<dbReference type="Gene3D" id="1.10.287.130">
    <property type="match status" value="1"/>
</dbReference>
<dbReference type="InterPro" id="IPR003594">
    <property type="entry name" value="HATPase_dom"/>
</dbReference>
<dbReference type="SUPFAM" id="SSF47384">
    <property type="entry name" value="Homodimeric domain of signal transducing histidine kinase"/>
    <property type="match status" value="1"/>
</dbReference>
<dbReference type="SUPFAM" id="SSF55874">
    <property type="entry name" value="ATPase domain of HSP90 chaperone/DNA topoisomerase II/histidine kinase"/>
    <property type="match status" value="1"/>
</dbReference>
<keyword evidence="3" id="KW-0597">Phosphoprotein</keyword>
<dbReference type="PROSITE" id="PS50109">
    <property type="entry name" value="HIS_KIN"/>
    <property type="match status" value="1"/>
</dbReference>
<dbReference type="Proteomes" id="UP000824366">
    <property type="component" value="Chromosome"/>
</dbReference>
<dbReference type="InterPro" id="IPR036890">
    <property type="entry name" value="HATPase_C_sf"/>
</dbReference>
<evidence type="ECO:0000256" key="3">
    <source>
        <dbReference type="ARBA" id="ARBA00022553"/>
    </source>
</evidence>
<reference evidence="7 8" key="1">
    <citation type="journal article" date="2021" name="Microbiol. Spectr.">
        <title>A Single Bacterium Capable of Oxidation and Reduction of Iron at Circumneutral pH.</title>
        <authorList>
            <person name="Kato S."/>
            <person name="Ohkuma M."/>
        </authorList>
    </citation>
    <scope>NUCLEOTIDE SEQUENCE [LARGE SCALE GENOMIC DNA]</scope>
    <source>
        <strain evidence="7 8">MIZ03</strain>
    </source>
</reference>
<keyword evidence="5" id="KW-0418">Kinase</keyword>
<keyword evidence="4" id="KW-0808">Transferase</keyword>
<gene>
    <name evidence="7" type="ORF">MIZ03_0599</name>
</gene>
<dbReference type="InterPro" id="IPR050351">
    <property type="entry name" value="BphY/WalK/GraS-like"/>
</dbReference>
<comment type="catalytic activity">
    <reaction evidence="1">
        <text>ATP + protein L-histidine = ADP + protein N-phospho-L-histidine.</text>
        <dbReference type="EC" id="2.7.13.3"/>
    </reaction>
</comment>
<evidence type="ECO:0000256" key="1">
    <source>
        <dbReference type="ARBA" id="ARBA00000085"/>
    </source>
</evidence>
<dbReference type="Pfam" id="PF00512">
    <property type="entry name" value="HisKA"/>
    <property type="match status" value="1"/>
</dbReference>
<evidence type="ECO:0000313" key="7">
    <source>
        <dbReference type="EMBL" id="BCO25720.1"/>
    </source>
</evidence>
<evidence type="ECO:0000256" key="2">
    <source>
        <dbReference type="ARBA" id="ARBA00012438"/>
    </source>
</evidence>
<dbReference type="InterPro" id="IPR036097">
    <property type="entry name" value="HisK_dim/P_sf"/>
</dbReference>
<feature type="domain" description="Histidine kinase" evidence="6">
    <location>
        <begin position="31"/>
        <end position="252"/>
    </location>
</feature>